<dbReference type="SUPFAM" id="SSF47031">
    <property type="entry name" value="Second domain of FERM"/>
    <property type="match status" value="1"/>
</dbReference>
<dbReference type="VEuPathDB" id="AmoebaDB:NF0115480"/>
<dbReference type="GO" id="GO:0031267">
    <property type="term" value="F:small GTPase binding"/>
    <property type="evidence" value="ECO:0007669"/>
    <property type="project" value="TreeGrafter"/>
</dbReference>
<dbReference type="InterPro" id="IPR001611">
    <property type="entry name" value="Leu-rich_rpt"/>
</dbReference>
<dbReference type="PANTHER" id="PTHR24113:SF15">
    <property type="entry name" value="NACHT DOMAIN-CONTAINING PROTEIN"/>
    <property type="match status" value="1"/>
</dbReference>
<dbReference type="SMART" id="SM00295">
    <property type="entry name" value="B41"/>
    <property type="match status" value="1"/>
</dbReference>
<dbReference type="GeneID" id="68108139"/>
<dbReference type="GO" id="GO:0006913">
    <property type="term" value="P:nucleocytoplasmic transport"/>
    <property type="evidence" value="ECO:0007669"/>
    <property type="project" value="TreeGrafter"/>
</dbReference>
<evidence type="ECO:0000256" key="1">
    <source>
        <dbReference type="SAM" id="MobiDB-lite"/>
    </source>
</evidence>
<feature type="domain" description="FERM" evidence="2">
    <location>
        <begin position="104"/>
        <end position="400"/>
    </location>
</feature>
<keyword evidence="4" id="KW-1185">Reference proteome</keyword>
<dbReference type="Proteomes" id="UP000444721">
    <property type="component" value="Unassembled WGS sequence"/>
</dbReference>
<dbReference type="AlphaFoldDB" id="A0A6A5C1K1"/>
<organism evidence="3 4">
    <name type="scientific">Naegleria fowleri</name>
    <name type="common">Brain eating amoeba</name>
    <dbReference type="NCBI Taxonomy" id="5763"/>
    <lineage>
        <taxon>Eukaryota</taxon>
        <taxon>Discoba</taxon>
        <taxon>Heterolobosea</taxon>
        <taxon>Tetramitia</taxon>
        <taxon>Eutetramitia</taxon>
        <taxon>Vahlkampfiidae</taxon>
        <taxon>Naegleria</taxon>
    </lineage>
</organism>
<accession>A0A6A5C1K1</accession>
<dbReference type="EMBL" id="VFQX01000022">
    <property type="protein sequence ID" value="KAF0979768.1"/>
    <property type="molecule type" value="Genomic_DNA"/>
</dbReference>
<dbReference type="GO" id="GO:0005634">
    <property type="term" value="C:nucleus"/>
    <property type="evidence" value="ECO:0007669"/>
    <property type="project" value="TreeGrafter"/>
</dbReference>
<dbReference type="InterPro" id="IPR014352">
    <property type="entry name" value="FERM/acyl-CoA-bd_prot_sf"/>
</dbReference>
<feature type="compositionally biased region" description="Polar residues" evidence="1">
    <location>
        <begin position="19"/>
        <end position="32"/>
    </location>
</feature>
<evidence type="ECO:0000259" key="2">
    <source>
        <dbReference type="PROSITE" id="PS50057"/>
    </source>
</evidence>
<name>A0A6A5C1K1_NAEFO</name>
<dbReference type="SUPFAM" id="SSF52047">
    <property type="entry name" value="RNI-like"/>
    <property type="match status" value="2"/>
</dbReference>
<dbReference type="VEuPathDB" id="AmoebaDB:NfTy_050630"/>
<dbReference type="VEuPathDB" id="AmoebaDB:FDP41_000921"/>
<dbReference type="InterPro" id="IPR027038">
    <property type="entry name" value="RanGap"/>
</dbReference>
<reference evidence="3 4" key="1">
    <citation type="journal article" date="2019" name="Sci. Rep.">
        <title>Nanopore sequencing improves the draft genome of the human pathogenic amoeba Naegleria fowleri.</title>
        <authorList>
            <person name="Liechti N."/>
            <person name="Schurch N."/>
            <person name="Bruggmann R."/>
            <person name="Wittwer M."/>
        </authorList>
    </citation>
    <scope>NUCLEOTIDE SEQUENCE [LARGE SCALE GENOMIC DNA]</scope>
    <source>
        <strain evidence="3 4">ATCC 30894</strain>
    </source>
</reference>
<feature type="compositionally biased region" description="Low complexity" evidence="1">
    <location>
        <begin position="1"/>
        <end position="18"/>
    </location>
</feature>
<dbReference type="InterPro" id="IPR019749">
    <property type="entry name" value="Band_41_domain"/>
</dbReference>
<evidence type="ECO:0000313" key="3">
    <source>
        <dbReference type="EMBL" id="KAF0979768.1"/>
    </source>
</evidence>
<dbReference type="GO" id="GO:0005829">
    <property type="term" value="C:cytosol"/>
    <property type="evidence" value="ECO:0007669"/>
    <property type="project" value="TreeGrafter"/>
</dbReference>
<comment type="caution">
    <text evidence="3">The sequence shown here is derived from an EMBL/GenBank/DDBJ whole genome shotgun (WGS) entry which is preliminary data.</text>
</comment>
<gene>
    <name evidence="3" type="ORF">FDP41_000921</name>
</gene>
<protein>
    <recommendedName>
        <fullName evidence="2">FERM domain-containing protein</fullName>
    </recommendedName>
</protein>
<dbReference type="InterPro" id="IPR000299">
    <property type="entry name" value="FERM_domain"/>
</dbReference>
<proteinExistence type="predicted"/>
<dbReference type="CDD" id="cd14473">
    <property type="entry name" value="FERM_B-lobe"/>
    <property type="match status" value="1"/>
</dbReference>
<dbReference type="Pfam" id="PF13516">
    <property type="entry name" value="LRR_6"/>
    <property type="match status" value="2"/>
</dbReference>
<dbReference type="GO" id="GO:0005096">
    <property type="term" value="F:GTPase activator activity"/>
    <property type="evidence" value="ECO:0007669"/>
    <property type="project" value="InterPro"/>
</dbReference>
<dbReference type="VEuPathDB" id="AmoebaDB:NF0109310"/>
<dbReference type="Gene3D" id="3.80.10.10">
    <property type="entry name" value="Ribonuclease Inhibitor"/>
    <property type="match status" value="2"/>
</dbReference>
<feature type="compositionally biased region" description="Polar residues" evidence="1">
    <location>
        <begin position="39"/>
        <end position="55"/>
    </location>
</feature>
<dbReference type="PANTHER" id="PTHR24113">
    <property type="entry name" value="RAN GTPASE-ACTIVATING PROTEIN 1"/>
    <property type="match status" value="1"/>
</dbReference>
<dbReference type="PROSITE" id="PS50057">
    <property type="entry name" value="FERM_3"/>
    <property type="match status" value="1"/>
</dbReference>
<dbReference type="InterPro" id="IPR019748">
    <property type="entry name" value="FERM_central"/>
</dbReference>
<dbReference type="Pfam" id="PF00373">
    <property type="entry name" value="FERM_M"/>
    <property type="match status" value="1"/>
</dbReference>
<dbReference type="OrthoDB" id="120976at2759"/>
<dbReference type="RefSeq" id="XP_044564481.1">
    <property type="nucleotide sequence ID" value="XM_044713144.1"/>
</dbReference>
<dbReference type="Gene3D" id="1.20.80.10">
    <property type="match status" value="1"/>
</dbReference>
<sequence length="941" mass="107016">MNQQQQQASLPQQPSSALNTALTSSRASSNSGVKKESSFHSSATRNASPPTSSTRKGLRKIDDAASSNSRGSLEVFRKSNDGSVGQVNENKSISTMIKLGPDQVLLTIEVIGLGNLNIVAEKDTDLIDVFDTVRSKIGMSEFGMQFFGLLEQIYDSEGSMPLGRFVNLQRTIQEENISADSNLKFVLRTIKRPIDMKDSVAESIMVKQIHLNFINRLYKCTEKQAVYLASLILQINFGDYNPEKHKIGFLNKIALNTLLPVSVAKHDNPYWQERLFRVHKQHKGLSTRDAIYKYLEEASKTSHFGMKYFYIEHDVGPKQLMGIAEDGIFFFSNLSPKPDCWRWRKIKSWTTSVTNEGKYKIELERVGNNSEKISIITSKLKHGAILFLMQDYYSLLPEDMRTCKVTIPQNPLASLYQRPLNRIFLAKVSSRIEYLMSYYCEMCSRAKLIPNPVYCRQLDSTLDDDTVLTSLSLRALKIHDKILAYYLDPIETCLIYQPNINFPWKENFDLDSFDFGYNNIKIEVPRLLHVLTYFRNLRYLNLSVVPLNEHSNVLASLLLNLTHLQELELAKCGLNDKSIQTILLALSKCKRLQTLNLSKNHITNNALTHITSFLETVKLKHLNMSMNEIVVPKKDSMVMTFFKTLETNLFVSTLNVSGIKLGEKGGEYIIEFIRVTSTLKDVTISNAGIEGKVFYSIGRLLRNHPSVERLDISMNAITKGVTSEEEDEAWYFLSVCKMLKQLDISDNQIFQPSLEIISKYLLENKTLTVLSIAGNPVTTIKTFEISSTFCQAISLVPSLFLLDVTSCKIATKGVIDIFEAVSKNSSIKELYIGRNFVKNFADVSHTFRELKIRVLDLRQMRINDKNLEQLIPLLRVNKYIEIVNFEGNQITLTGLETFLKGIGRRSSLKKVAFVGNPVKEDQKKLIFQQFLHQTNIHHVVL</sequence>
<feature type="region of interest" description="Disordered" evidence="1">
    <location>
        <begin position="1"/>
        <end position="87"/>
    </location>
</feature>
<dbReference type="OMA" id="YMEINAR"/>
<dbReference type="InterPro" id="IPR035963">
    <property type="entry name" value="FERM_2"/>
</dbReference>
<dbReference type="GO" id="GO:0048471">
    <property type="term" value="C:perinuclear region of cytoplasm"/>
    <property type="evidence" value="ECO:0007669"/>
    <property type="project" value="TreeGrafter"/>
</dbReference>
<dbReference type="InterPro" id="IPR032675">
    <property type="entry name" value="LRR_dom_sf"/>
</dbReference>
<evidence type="ECO:0000313" key="4">
    <source>
        <dbReference type="Proteomes" id="UP000444721"/>
    </source>
</evidence>